<gene>
    <name evidence="7 9" type="primary">ftsB</name>
    <name evidence="9" type="ORF">D1Y85_06850</name>
</gene>
<keyword evidence="3 7" id="KW-0812">Transmembrane</keyword>
<keyword evidence="10" id="KW-1185">Reference proteome</keyword>
<dbReference type="HAMAP" id="MF_00599">
    <property type="entry name" value="FtsB"/>
    <property type="match status" value="1"/>
</dbReference>
<evidence type="ECO:0000256" key="6">
    <source>
        <dbReference type="ARBA" id="ARBA00023306"/>
    </source>
</evidence>
<feature type="compositionally biased region" description="Polar residues" evidence="8">
    <location>
        <begin position="97"/>
        <end position="107"/>
    </location>
</feature>
<dbReference type="EMBL" id="RQIS01000004">
    <property type="protein sequence ID" value="RQH07823.1"/>
    <property type="molecule type" value="Genomic_DNA"/>
</dbReference>
<accession>A0A3N6P2Z3</accession>
<proteinExistence type="inferred from homology"/>
<sequence>MRLVTVVLIILLALIQYPLWWGRGGWLRVHELQGQLDQQLKQNDDEKTRNDRIAGEVQDLQSGTSAVEERARYEMGMVKDGEVFVQFVSPNQPLPTPSVSSNTSTRGVVSAAPVTVVPNPVSRVPEKKRAREKGAKTEKDVKKKKAG</sequence>
<evidence type="ECO:0000256" key="4">
    <source>
        <dbReference type="ARBA" id="ARBA00022989"/>
    </source>
</evidence>
<evidence type="ECO:0000313" key="9">
    <source>
        <dbReference type="EMBL" id="RQH07823.1"/>
    </source>
</evidence>
<dbReference type="AlphaFoldDB" id="A0A3N6P2Z3"/>
<comment type="subcellular location">
    <subcellularLocation>
        <location evidence="7">Cell inner membrane</location>
        <topology evidence="7">Single-pass type II membrane protein</topology>
    </subcellularLocation>
    <text evidence="7">Localizes to the division septum.</text>
</comment>
<feature type="topological domain" description="Cytoplasmic" evidence="7">
    <location>
        <begin position="1"/>
        <end position="3"/>
    </location>
</feature>
<dbReference type="InterPro" id="IPR007060">
    <property type="entry name" value="FtsL/DivIC"/>
</dbReference>
<keyword evidence="5 7" id="KW-0472">Membrane</keyword>
<dbReference type="Proteomes" id="UP000272778">
    <property type="component" value="Unassembled WGS sequence"/>
</dbReference>
<organism evidence="9 10">
    <name type="scientific">Paraburkholderia dinghuensis</name>
    <dbReference type="NCBI Taxonomy" id="2305225"/>
    <lineage>
        <taxon>Bacteria</taxon>
        <taxon>Pseudomonadati</taxon>
        <taxon>Pseudomonadota</taxon>
        <taxon>Betaproteobacteria</taxon>
        <taxon>Burkholderiales</taxon>
        <taxon>Burkholderiaceae</taxon>
        <taxon>Paraburkholderia</taxon>
    </lineage>
</organism>
<dbReference type="PANTHER" id="PTHR37485">
    <property type="entry name" value="CELL DIVISION PROTEIN FTSB"/>
    <property type="match status" value="1"/>
</dbReference>
<keyword evidence="2 7" id="KW-0132">Cell division</keyword>
<comment type="subunit">
    <text evidence="7">Part of a complex composed of FtsB, FtsL and FtsQ.</text>
</comment>
<dbReference type="InterPro" id="IPR023081">
    <property type="entry name" value="Cell_div_FtsB"/>
</dbReference>
<feature type="topological domain" description="Periplasmic" evidence="7">
    <location>
        <begin position="22"/>
        <end position="147"/>
    </location>
</feature>
<dbReference type="GO" id="GO:0005886">
    <property type="term" value="C:plasma membrane"/>
    <property type="evidence" value="ECO:0007669"/>
    <property type="project" value="UniProtKB-SubCell"/>
</dbReference>
<dbReference type="RefSeq" id="WP_124150301.1">
    <property type="nucleotide sequence ID" value="NZ_RQIS01000004.1"/>
</dbReference>
<dbReference type="Pfam" id="PF04977">
    <property type="entry name" value="DivIC"/>
    <property type="match status" value="1"/>
</dbReference>
<dbReference type="GO" id="GO:0032153">
    <property type="term" value="C:cell division site"/>
    <property type="evidence" value="ECO:0007669"/>
    <property type="project" value="UniProtKB-UniRule"/>
</dbReference>
<evidence type="ECO:0000256" key="1">
    <source>
        <dbReference type="ARBA" id="ARBA00022475"/>
    </source>
</evidence>
<feature type="region of interest" description="Disordered" evidence="8">
    <location>
        <begin position="39"/>
        <end position="66"/>
    </location>
</feature>
<protein>
    <recommendedName>
        <fullName evidence="7">Cell division protein FtsB</fullName>
    </recommendedName>
</protein>
<keyword evidence="6 7" id="KW-0131">Cell cycle</keyword>
<feature type="region of interest" description="Disordered" evidence="8">
    <location>
        <begin position="94"/>
        <end position="147"/>
    </location>
</feature>
<evidence type="ECO:0000256" key="3">
    <source>
        <dbReference type="ARBA" id="ARBA00022692"/>
    </source>
</evidence>
<name>A0A3N6P2Z3_9BURK</name>
<dbReference type="OrthoDB" id="7061211at2"/>
<dbReference type="PANTHER" id="PTHR37485:SF1">
    <property type="entry name" value="CELL DIVISION PROTEIN FTSB"/>
    <property type="match status" value="1"/>
</dbReference>
<dbReference type="GO" id="GO:0043093">
    <property type="term" value="P:FtsZ-dependent cytokinesis"/>
    <property type="evidence" value="ECO:0007669"/>
    <property type="project" value="UniProtKB-UniRule"/>
</dbReference>
<evidence type="ECO:0000313" key="10">
    <source>
        <dbReference type="Proteomes" id="UP000272778"/>
    </source>
</evidence>
<comment type="similarity">
    <text evidence="7">Belongs to the FtsB family.</text>
</comment>
<dbReference type="NCBIfam" id="NF002058">
    <property type="entry name" value="PRK00888.1"/>
    <property type="match status" value="1"/>
</dbReference>
<evidence type="ECO:0000256" key="5">
    <source>
        <dbReference type="ARBA" id="ARBA00023136"/>
    </source>
</evidence>
<feature type="compositionally biased region" description="Basic and acidic residues" evidence="8">
    <location>
        <begin position="124"/>
        <end position="141"/>
    </location>
</feature>
<comment type="function">
    <text evidence="7">Essential cell division protein. May link together the upstream cell division proteins, which are predominantly cytoplasmic, with the downstream cell division proteins, which are predominantly periplasmic.</text>
</comment>
<evidence type="ECO:0000256" key="8">
    <source>
        <dbReference type="SAM" id="MobiDB-lite"/>
    </source>
</evidence>
<feature type="compositionally biased region" description="Basic and acidic residues" evidence="8">
    <location>
        <begin position="42"/>
        <end position="54"/>
    </location>
</feature>
<keyword evidence="7" id="KW-0997">Cell inner membrane</keyword>
<dbReference type="GO" id="GO:0030428">
    <property type="term" value="C:cell septum"/>
    <property type="evidence" value="ECO:0007669"/>
    <property type="project" value="TreeGrafter"/>
</dbReference>
<comment type="caution">
    <text evidence="9">The sequence shown here is derived from an EMBL/GenBank/DDBJ whole genome shotgun (WGS) entry which is preliminary data.</text>
</comment>
<keyword evidence="4 7" id="KW-1133">Transmembrane helix</keyword>
<keyword evidence="1 7" id="KW-1003">Cell membrane</keyword>
<evidence type="ECO:0000256" key="7">
    <source>
        <dbReference type="HAMAP-Rule" id="MF_00599"/>
    </source>
</evidence>
<reference evidence="9 10" key="1">
    <citation type="submission" date="2018-11" db="EMBL/GenBank/DDBJ databases">
        <title>Paraburkholderia sp. DHOA04, isolated from soil.</title>
        <authorList>
            <person name="Gao Z.-H."/>
            <person name="Qiu L.-H."/>
            <person name="Fu J.-C."/>
        </authorList>
    </citation>
    <scope>NUCLEOTIDE SEQUENCE [LARGE SCALE GENOMIC DNA]</scope>
    <source>
        <strain evidence="9 10">DHOA04</strain>
    </source>
</reference>
<evidence type="ECO:0000256" key="2">
    <source>
        <dbReference type="ARBA" id="ARBA00022618"/>
    </source>
</evidence>